<dbReference type="Gene3D" id="3.30.70.580">
    <property type="entry name" value="Pseudouridine synthase I, catalytic domain, N-terminal subdomain"/>
    <property type="match status" value="1"/>
</dbReference>
<dbReference type="RefSeq" id="WP_142897648.1">
    <property type="nucleotide sequence ID" value="NZ_ML660057.1"/>
</dbReference>
<dbReference type="AlphaFoldDB" id="A0A545TM89"/>
<dbReference type="NCBIfam" id="TIGR00093">
    <property type="entry name" value="pseudouridine synthase"/>
    <property type="match status" value="1"/>
</dbReference>
<dbReference type="Pfam" id="PF00849">
    <property type="entry name" value="PseudoU_synth_2"/>
    <property type="match status" value="1"/>
</dbReference>
<sequence>MSRFRYIAFHKPYGVLSQFTGEAGQRTLAEFGLPSGVYAAGRLDKDSEGLLVLSDDGPFIKRLLDPDHGHARSYLVQVEGVPQAQDLKRMSQGVLIKGYRTRPCRVALVPDPPSLEPRDPPIRARKSIPTAWVRVILNEGKNRQVRRMTAAVGYPTLRLLRDSMGKLPLGDLAQGCWREIRRQDIL</sequence>
<keyword evidence="2 3" id="KW-0413">Isomerase</keyword>
<dbReference type="InterPro" id="IPR020103">
    <property type="entry name" value="PsdUridine_synth_cat_dom_sf"/>
</dbReference>
<evidence type="ECO:0000313" key="6">
    <source>
        <dbReference type="Proteomes" id="UP000315252"/>
    </source>
</evidence>
<dbReference type="InterPro" id="IPR042092">
    <property type="entry name" value="PsdUridine_s_RsuA/RluB/E/F_cat"/>
</dbReference>
<dbReference type="EMBL" id="VHSH01000006">
    <property type="protein sequence ID" value="TQV78314.1"/>
    <property type="molecule type" value="Genomic_DNA"/>
</dbReference>
<evidence type="ECO:0000313" key="5">
    <source>
        <dbReference type="EMBL" id="TQV78314.1"/>
    </source>
</evidence>
<dbReference type="OrthoDB" id="9807213at2"/>
<dbReference type="InterPro" id="IPR000748">
    <property type="entry name" value="PsdUridine_synth_RsuA/RluB/E/F"/>
</dbReference>
<dbReference type="GO" id="GO:0006364">
    <property type="term" value="P:rRNA processing"/>
    <property type="evidence" value="ECO:0007669"/>
    <property type="project" value="UniProtKB-ARBA"/>
</dbReference>
<dbReference type="GO" id="GO:0009982">
    <property type="term" value="F:pseudouridine synthase activity"/>
    <property type="evidence" value="ECO:0007669"/>
    <property type="project" value="InterPro"/>
</dbReference>
<dbReference type="InterPro" id="IPR020094">
    <property type="entry name" value="TruA/RsuA/RluB/E/F_N"/>
</dbReference>
<dbReference type="PANTHER" id="PTHR47683:SF2">
    <property type="entry name" value="RNA-BINDING S4 DOMAIN-CONTAINING PROTEIN"/>
    <property type="match status" value="1"/>
</dbReference>
<evidence type="ECO:0000259" key="4">
    <source>
        <dbReference type="Pfam" id="PF00849"/>
    </source>
</evidence>
<evidence type="ECO:0000256" key="1">
    <source>
        <dbReference type="ARBA" id="ARBA00008348"/>
    </source>
</evidence>
<dbReference type="PANTHER" id="PTHR47683">
    <property type="entry name" value="PSEUDOURIDINE SYNTHASE FAMILY PROTEIN-RELATED"/>
    <property type="match status" value="1"/>
</dbReference>
<protein>
    <recommendedName>
        <fullName evidence="3">Pseudouridine synthase</fullName>
        <ecNumber evidence="3">5.4.99.-</ecNumber>
    </recommendedName>
</protein>
<dbReference type="SUPFAM" id="SSF55120">
    <property type="entry name" value="Pseudouridine synthase"/>
    <property type="match status" value="1"/>
</dbReference>
<reference evidence="5 6" key="1">
    <citation type="submission" date="2019-06" db="EMBL/GenBank/DDBJ databases">
        <title>Whole genome sequence for Rhodospirillaceae sp. R148.</title>
        <authorList>
            <person name="Wang G."/>
        </authorList>
    </citation>
    <scope>NUCLEOTIDE SEQUENCE [LARGE SCALE GENOMIC DNA]</scope>
    <source>
        <strain evidence="5 6">R148</strain>
    </source>
</reference>
<gene>
    <name evidence="5" type="ORF">FKG95_17235</name>
</gene>
<dbReference type="InterPro" id="IPR018496">
    <property type="entry name" value="PsdUridine_synth_RsuA/RluB_CS"/>
</dbReference>
<evidence type="ECO:0000256" key="3">
    <source>
        <dbReference type="RuleBase" id="RU003887"/>
    </source>
</evidence>
<dbReference type="GO" id="GO:0003723">
    <property type="term" value="F:RNA binding"/>
    <property type="evidence" value="ECO:0007669"/>
    <property type="project" value="InterPro"/>
</dbReference>
<organism evidence="5 6">
    <name type="scientific">Denitrobaculum tricleocarpae</name>
    <dbReference type="NCBI Taxonomy" id="2591009"/>
    <lineage>
        <taxon>Bacteria</taxon>
        <taxon>Pseudomonadati</taxon>
        <taxon>Pseudomonadota</taxon>
        <taxon>Alphaproteobacteria</taxon>
        <taxon>Rhodospirillales</taxon>
        <taxon>Rhodospirillaceae</taxon>
        <taxon>Denitrobaculum</taxon>
    </lineage>
</organism>
<dbReference type="Gene3D" id="3.30.70.1560">
    <property type="entry name" value="Alpha-L RNA-binding motif"/>
    <property type="match status" value="1"/>
</dbReference>
<dbReference type="PROSITE" id="PS01149">
    <property type="entry name" value="PSI_RSU"/>
    <property type="match status" value="1"/>
</dbReference>
<proteinExistence type="inferred from homology"/>
<dbReference type="InterPro" id="IPR006145">
    <property type="entry name" value="PsdUridine_synth_RsuA/RluA"/>
</dbReference>
<dbReference type="Proteomes" id="UP000315252">
    <property type="component" value="Unassembled WGS sequence"/>
</dbReference>
<comment type="similarity">
    <text evidence="1 3">Belongs to the pseudouridine synthase RsuA family.</text>
</comment>
<evidence type="ECO:0000256" key="2">
    <source>
        <dbReference type="ARBA" id="ARBA00023235"/>
    </source>
</evidence>
<comment type="caution">
    <text evidence="5">The sequence shown here is derived from an EMBL/GenBank/DDBJ whole genome shotgun (WGS) entry which is preliminary data.</text>
</comment>
<dbReference type="GO" id="GO:0140098">
    <property type="term" value="F:catalytic activity, acting on RNA"/>
    <property type="evidence" value="ECO:0007669"/>
    <property type="project" value="UniProtKB-ARBA"/>
</dbReference>
<dbReference type="InterPro" id="IPR050343">
    <property type="entry name" value="RsuA_PseudoU_synthase"/>
</dbReference>
<dbReference type="EC" id="5.4.99.-" evidence="3"/>
<feature type="domain" description="Pseudouridine synthase RsuA/RluA-like" evidence="4">
    <location>
        <begin position="6"/>
        <end position="151"/>
    </location>
</feature>
<dbReference type="GO" id="GO:0001522">
    <property type="term" value="P:pseudouridine synthesis"/>
    <property type="evidence" value="ECO:0007669"/>
    <property type="project" value="InterPro"/>
</dbReference>
<keyword evidence="6" id="KW-1185">Reference proteome</keyword>
<accession>A0A545TM89</accession>
<name>A0A545TM89_9PROT</name>